<organism evidence="5 6">
    <name type="scientific">Periweissella ghanensis</name>
    <dbReference type="NCBI Taxonomy" id="467997"/>
    <lineage>
        <taxon>Bacteria</taxon>
        <taxon>Bacillati</taxon>
        <taxon>Bacillota</taxon>
        <taxon>Bacilli</taxon>
        <taxon>Lactobacillales</taxon>
        <taxon>Lactobacillaceae</taxon>
        <taxon>Periweissella</taxon>
    </lineage>
</organism>
<dbReference type="InterPro" id="IPR000182">
    <property type="entry name" value="GNAT_dom"/>
</dbReference>
<evidence type="ECO:0000259" key="4">
    <source>
        <dbReference type="PROSITE" id="PS51186"/>
    </source>
</evidence>
<dbReference type="Gene3D" id="3.40.630.30">
    <property type="match status" value="1"/>
</dbReference>
<dbReference type="PANTHER" id="PTHR43792">
    <property type="entry name" value="GNAT FAMILY, PUTATIVE (AFU_ORTHOLOGUE AFUA_3G00765)-RELATED-RELATED"/>
    <property type="match status" value="1"/>
</dbReference>
<dbReference type="PANTHER" id="PTHR43792:SF8">
    <property type="entry name" value="[RIBOSOMAL PROTEIN US5]-ALANINE N-ACETYLTRANSFERASE"/>
    <property type="match status" value="1"/>
</dbReference>
<comment type="similarity">
    <text evidence="3">Belongs to the acetyltransferase family. RimJ subfamily.</text>
</comment>
<accession>A0ABN8BNS0</accession>
<gene>
    <name evidence="5" type="ORF">WGH24286_00443</name>
</gene>
<proteinExistence type="inferred from homology"/>
<reference evidence="5 6" key="1">
    <citation type="submission" date="2021-11" db="EMBL/GenBank/DDBJ databases">
        <authorList>
            <person name="Depoorter E."/>
        </authorList>
    </citation>
    <scope>NUCLEOTIDE SEQUENCE [LARGE SCALE GENOMIC DNA]</scope>
    <source>
        <strain evidence="5 6">LMG 24286</strain>
    </source>
</reference>
<dbReference type="PROSITE" id="PS51186">
    <property type="entry name" value="GNAT"/>
    <property type="match status" value="1"/>
</dbReference>
<dbReference type="SUPFAM" id="SSF55729">
    <property type="entry name" value="Acyl-CoA N-acyltransferases (Nat)"/>
    <property type="match status" value="1"/>
</dbReference>
<evidence type="ECO:0000313" key="6">
    <source>
        <dbReference type="Proteomes" id="UP000789719"/>
    </source>
</evidence>
<keyword evidence="2" id="KW-0012">Acyltransferase</keyword>
<evidence type="ECO:0000313" key="5">
    <source>
        <dbReference type="EMBL" id="CAH0418027.1"/>
    </source>
</evidence>
<sequence length="175" mass="19817">METARLILRPFELSDAAALYHYAKNPKIGLNAGWQPHQDLAESTSILKNVLMADQTFALAFKLTPDKIIGSISIKAPTKDFMAADSAELGYWLAEEFWGQGLMTEAVRAIIQHCFNDLQYGSLWCGYYDGNDQSKRVQEKVGFTYQLSRTVDVTLLHENRLEHFLKLNNPNGNEM</sequence>
<evidence type="ECO:0000256" key="2">
    <source>
        <dbReference type="ARBA" id="ARBA00023315"/>
    </source>
</evidence>
<feature type="domain" description="N-acetyltransferase" evidence="4">
    <location>
        <begin position="6"/>
        <end position="162"/>
    </location>
</feature>
<dbReference type="InterPro" id="IPR051531">
    <property type="entry name" value="N-acetyltransferase"/>
</dbReference>
<keyword evidence="1" id="KW-0808">Transferase</keyword>
<evidence type="ECO:0000256" key="1">
    <source>
        <dbReference type="ARBA" id="ARBA00022679"/>
    </source>
</evidence>
<comment type="caution">
    <text evidence="5">The sequence shown here is derived from an EMBL/GenBank/DDBJ whole genome shotgun (WGS) entry which is preliminary data.</text>
</comment>
<dbReference type="Proteomes" id="UP000789719">
    <property type="component" value="Unassembled WGS sequence"/>
</dbReference>
<dbReference type="InterPro" id="IPR016181">
    <property type="entry name" value="Acyl_CoA_acyltransferase"/>
</dbReference>
<dbReference type="EMBL" id="CAKKNT010000003">
    <property type="protein sequence ID" value="CAH0418027.1"/>
    <property type="molecule type" value="Genomic_DNA"/>
</dbReference>
<dbReference type="Pfam" id="PF13302">
    <property type="entry name" value="Acetyltransf_3"/>
    <property type="match status" value="1"/>
</dbReference>
<name>A0ABN8BNS0_9LACO</name>
<dbReference type="RefSeq" id="WP_230098132.1">
    <property type="nucleotide sequence ID" value="NZ_CAKKNT010000003.1"/>
</dbReference>
<evidence type="ECO:0000256" key="3">
    <source>
        <dbReference type="ARBA" id="ARBA00038502"/>
    </source>
</evidence>
<keyword evidence="6" id="KW-1185">Reference proteome</keyword>
<protein>
    <recommendedName>
        <fullName evidence="4">N-acetyltransferase domain-containing protein</fullName>
    </recommendedName>
</protein>